<dbReference type="STRING" id="1322246.BN4_12709"/>
<dbReference type="EMBL" id="FO203427">
    <property type="protein sequence ID" value="CCH49942.1"/>
    <property type="molecule type" value="Genomic_DNA"/>
</dbReference>
<evidence type="ECO:0000313" key="7">
    <source>
        <dbReference type="Proteomes" id="UP000011724"/>
    </source>
</evidence>
<evidence type="ECO:0000256" key="4">
    <source>
        <dbReference type="SAM" id="Phobius"/>
    </source>
</evidence>
<evidence type="ECO:0000259" key="5">
    <source>
        <dbReference type="Pfam" id="PF13407"/>
    </source>
</evidence>
<evidence type="ECO:0000256" key="2">
    <source>
        <dbReference type="ARBA" id="ARBA00007639"/>
    </source>
</evidence>
<dbReference type="InterPro" id="IPR028082">
    <property type="entry name" value="Peripla_BP_I"/>
</dbReference>
<feature type="domain" description="Periplasmic binding protein" evidence="5">
    <location>
        <begin position="105"/>
        <end position="365"/>
    </location>
</feature>
<sequence>MKGGVSVWRRDCVTGQIDFTALCLFGVALQRLLCGFLFCFFLIHVSPSLAGDADIWSMQVKSYYGEYDAGQKSKGYASASLARPRLEEWMPPPTMAPGKERNYTIGVSFPHYGYSLWKAVNYGILEEAKRLGIAVRVMEAGGYGMIDRQQEQLRQLAQAGVDGILLGSVSYSGNNDAIAELKKQGIPVVGVVNDVSAPDLAAKALVSFLDMGYYAGEFIALDAERRGLREVRVAAFPGPKKSGWSADSLHGLLEALQEFPGPVRVVETSWGSLDSSKQRDLVRRSLMEHPDVDYVVGNAVAADVAYDILLGIGMAKRTTIVSTYIMPGLYEKIREGQVAAAPSGLMIFQGRMAVDMLIRLLDGDKAGKDFPFRSGPFIPLITTDNIDRFPYEALFGPRDYKPILRLDSGR</sequence>
<evidence type="ECO:0000256" key="1">
    <source>
        <dbReference type="ARBA" id="ARBA00004196"/>
    </source>
</evidence>
<dbReference type="NCBIfam" id="NF008185">
    <property type="entry name" value="PRK10936.1"/>
    <property type="match status" value="1"/>
</dbReference>
<comment type="subcellular location">
    <subcellularLocation>
        <location evidence="1">Cell envelope</location>
    </subcellularLocation>
</comment>
<dbReference type="PANTHER" id="PTHR46847:SF1">
    <property type="entry name" value="D-ALLOSE-BINDING PERIPLASMIC PROTEIN-RELATED"/>
    <property type="match status" value="1"/>
</dbReference>
<name>M1WTW0_PSEP2</name>
<dbReference type="BioCyc" id="DPIE1322246:BN4_RS13600-MONOMER"/>
<reference evidence="6 7" key="1">
    <citation type="journal article" date="2013" name="PLoS ONE">
        <title>The first genomic and proteomic characterization of a deep-sea sulfate reducer: insights into the piezophilic lifestyle of Desulfovibrio piezophilus.</title>
        <authorList>
            <person name="Pradel N."/>
            <person name="Ji B."/>
            <person name="Gimenez G."/>
            <person name="Talla E."/>
            <person name="Lenoble P."/>
            <person name="Garel M."/>
            <person name="Tamburini C."/>
            <person name="Fourquet P."/>
            <person name="Lebrun R."/>
            <person name="Bertin P."/>
            <person name="Denis Y."/>
            <person name="Pophillat M."/>
            <person name="Barbe V."/>
            <person name="Ollivier B."/>
            <person name="Dolla A."/>
        </authorList>
    </citation>
    <scope>NUCLEOTIDE SEQUENCE [LARGE SCALE GENOMIC DNA]</scope>
    <source>
        <strain evidence="7">DSM 10523 / SB164P1</strain>
    </source>
</reference>
<comment type="similarity">
    <text evidence="2">Belongs to the bacterial solute-binding protein 2 family.</text>
</comment>
<dbReference type="CDD" id="cd06306">
    <property type="entry name" value="PBP1_TorT-like"/>
    <property type="match status" value="1"/>
</dbReference>
<dbReference type="Gene3D" id="3.40.50.2300">
    <property type="match status" value="2"/>
</dbReference>
<dbReference type="Pfam" id="PF13407">
    <property type="entry name" value="Peripla_BP_4"/>
    <property type="match status" value="1"/>
</dbReference>
<organism evidence="6 7">
    <name type="scientific">Pseudodesulfovibrio piezophilus (strain DSM 21447 / JCM 15486 / C1TLV30)</name>
    <name type="common">Desulfovibrio piezophilus</name>
    <dbReference type="NCBI Taxonomy" id="1322246"/>
    <lineage>
        <taxon>Bacteria</taxon>
        <taxon>Pseudomonadati</taxon>
        <taxon>Thermodesulfobacteriota</taxon>
        <taxon>Desulfovibrionia</taxon>
        <taxon>Desulfovibrionales</taxon>
        <taxon>Desulfovibrionaceae</taxon>
    </lineage>
</organism>
<dbReference type="InterPro" id="IPR025997">
    <property type="entry name" value="SBP_2_dom"/>
</dbReference>
<dbReference type="PATRIC" id="fig|879567.3.peg.2901"/>
<dbReference type="GO" id="GO:0030246">
    <property type="term" value="F:carbohydrate binding"/>
    <property type="evidence" value="ECO:0007669"/>
    <property type="project" value="UniProtKB-ARBA"/>
</dbReference>
<dbReference type="GO" id="GO:0030313">
    <property type="term" value="C:cell envelope"/>
    <property type="evidence" value="ECO:0007669"/>
    <property type="project" value="UniProtKB-SubCell"/>
</dbReference>
<dbReference type="AlphaFoldDB" id="M1WTW0"/>
<keyword evidence="4" id="KW-1133">Transmembrane helix</keyword>
<dbReference type="SUPFAM" id="SSF53822">
    <property type="entry name" value="Periplasmic binding protein-like I"/>
    <property type="match status" value="1"/>
</dbReference>
<keyword evidence="4" id="KW-0812">Transmembrane</keyword>
<feature type="transmembrane region" description="Helical" evidence="4">
    <location>
        <begin position="21"/>
        <end position="43"/>
    </location>
</feature>
<proteinExistence type="inferred from homology"/>
<dbReference type="eggNOG" id="COG1879">
    <property type="taxonomic scope" value="Bacteria"/>
</dbReference>
<keyword evidence="4" id="KW-0472">Membrane</keyword>
<dbReference type="Proteomes" id="UP000011724">
    <property type="component" value="Chromosome"/>
</dbReference>
<gene>
    <name evidence="6" type="ordered locus">BN4_12709</name>
</gene>
<protein>
    <submittedName>
        <fullName evidence="6">Periplasmic binding protein/LacI transcriptional regulator</fullName>
    </submittedName>
</protein>
<keyword evidence="7" id="KW-1185">Reference proteome</keyword>
<evidence type="ECO:0000313" key="6">
    <source>
        <dbReference type="EMBL" id="CCH49942.1"/>
    </source>
</evidence>
<dbReference type="HOGENOM" id="CLU_053104_0_0_7"/>
<accession>M1WTW0</accession>
<evidence type="ECO:0000256" key="3">
    <source>
        <dbReference type="ARBA" id="ARBA00022729"/>
    </source>
</evidence>
<keyword evidence="3" id="KW-0732">Signal</keyword>
<dbReference type="PANTHER" id="PTHR46847">
    <property type="entry name" value="D-ALLOSE-BINDING PERIPLASMIC PROTEIN-RELATED"/>
    <property type="match status" value="1"/>
</dbReference>
<reference evidence="7" key="2">
    <citation type="journal article" date="2013" name="Stand. Genomic Sci.">
        <title>Complete genome sequence of Desulfocapsa sulfexigens, a marine deltaproteobacterium specialized in disproportionating inorganic sulfur compounds.</title>
        <authorList>
            <person name="Finster K.W."/>
            <person name="Kjeldsen K.U."/>
            <person name="Kube M."/>
            <person name="Reinhardt R."/>
            <person name="Mussmann M."/>
            <person name="Amann R."/>
            <person name="Schreiber L."/>
        </authorList>
    </citation>
    <scope>NUCLEOTIDE SEQUENCE [LARGE SCALE GENOMIC DNA]</scope>
    <source>
        <strain evidence="7">DSM 10523 / SB164P1</strain>
    </source>
</reference>
<dbReference type="KEGG" id="dpi:BN4_12709"/>